<organism evidence="2 3">
    <name type="scientific">Dietzia cinnamea</name>
    <dbReference type="NCBI Taxonomy" id="321318"/>
    <lineage>
        <taxon>Bacteria</taxon>
        <taxon>Bacillati</taxon>
        <taxon>Actinomycetota</taxon>
        <taxon>Actinomycetes</taxon>
        <taxon>Mycobacteriales</taxon>
        <taxon>Dietziaceae</taxon>
        <taxon>Dietzia</taxon>
    </lineage>
</organism>
<dbReference type="InterPro" id="IPR001387">
    <property type="entry name" value="Cro/C1-type_HTH"/>
</dbReference>
<dbReference type="InterPro" id="IPR052345">
    <property type="entry name" value="Rad_response_metalloprotease"/>
</dbReference>
<proteinExistence type="predicted"/>
<dbReference type="GeneID" id="89532401"/>
<sequence>MPRRAGQISPTTLRAAMSRRGVSADDIAAHLDISPNTVHSWLDGTRAPSAPLLVGLARALGLRPADLTLVSEDEERLHDLRLHAGLLQQEACEAAGLRQPQLSKMERGVSAPREELCNALAAAYGVPPARVLEAWNRTRNDRRRQSGAKFV</sequence>
<feature type="domain" description="HTH cro/C1-type" evidence="1">
    <location>
        <begin position="13"/>
        <end position="67"/>
    </location>
</feature>
<gene>
    <name evidence="2" type="ORF">EDD19_12414</name>
</gene>
<accession>A0A4R3ZNF2</accession>
<dbReference type="InterPro" id="IPR010982">
    <property type="entry name" value="Lambda_DNA-bd_dom_sf"/>
</dbReference>
<feature type="domain" description="HTH cro/C1-type" evidence="1">
    <location>
        <begin position="77"/>
        <end position="131"/>
    </location>
</feature>
<evidence type="ECO:0000313" key="2">
    <source>
        <dbReference type="EMBL" id="TCW21361.1"/>
    </source>
</evidence>
<dbReference type="Gene3D" id="1.10.260.40">
    <property type="entry name" value="lambda repressor-like DNA-binding domains"/>
    <property type="match status" value="2"/>
</dbReference>
<dbReference type="Pfam" id="PF01381">
    <property type="entry name" value="HTH_3"/>
    <property type="match status" value="1"/>
</dbReference>
<protein>
    <submittedName>
        <fullName evidence="2">Helix-turn-helix protein</fullName>
    </submittedName>
</protein>
<dbReference type="RefSeq" id="WP_131886288.1">
    <property type="nucleotide sequence ID" value="NZ_CP143054.1"/>
</dbReference>
<dbReference type="GO" id="GO:0003677">
    <property type="term" value="F:DNA binding"/>
    <property type="evidence" value="ECO:0007669"/>
    <property type="project" value="InterPro"/>
</dbReference>
<dbReference type="PANTHER" id="PTHR43236:SF2">
    <property type="entry name" value="BLL0069 PROTEIN"/>
    <property type="match status" value="1"/>
</dbReference>
<dbReference type="SUPFAM" id="SSF47413">
    <property type="entry name" value="lambda repressor-like DNA-binding domains"/>
    <property type="match status" value="2"/>
</dbReference>
<dbReference type="PANTHER" id="PTHR43236">
    <property type="entry name" value="ANTITOXIN HIGA1"/>
    <property type="match status" value="1"/>
</dbReference>
<dbReference type="Proteomes" id="UP000295805">
    <property type="component" value="Unassembled WGS sequence"/>
</dbReference>
<evidence type="ECO:0000259" key="1">
    <source>
        <dbReference type="PROSITE" id="PS50943"/>
    </source>
</evidence>
<comment type="caution">
    <text evidence="2">The sequence shown here is derived from an EMBL/GenBank/DDBJ whole genome shotgun (WGS) entry which is preliminary data.</text>
</comment>
<name>A0A4R3ZNF2_9ACTN</name>
<dbReference type="AlphaFoldDB" id="A0A4R3ZNF2"/>
<dbReference type="PROSITE" id="PS50943">
    <property type="entry name" value="HTH_CROC1"/>
    <property type="match status" value="2"/>
</dbReference>
<dbReference type="EMBL" id="SMCX01000024">
    <property type="protein sequence ID" value="TCW21361.1"/>
    <property type="molecule type" value="Genomic_DNA"/>
</dbReference>
<evidence type="ECO:0000313" key="3">
    <source>
        <dbReference type="Proteomes" id="UP000295805"/>
    </source>
</evidence>
<dbReference type="CDD" id="cd00093">
    <property type="entry name" value="HTH_XRE"/>
    <property type="match status" value="2"/>
</dbReference>
<reference evidence="2 3" key="1">
    <citation type="submission" date="2019-03" db="EMBL/GenBank/DDBJ databases">
        <title>Root nodule microbial communities of legume samples collected from USA, Mexico and Botswana.</title>
        <authorList>
            <person name="Hirsch A."/>
        </authorList>
    </citation>
    <scope>NUCLEOTIDE SEQUENCE [LARGE SCALE GENOMIC DNA]</scope>
    <source>
        <strain evidence="2 3">55</strain>
    </source>
</reference>
<dbReference type="SMART" id="SM00530">
    <property type="entry name" value="HTH_XRE"/>
    <property type="match status" value="2"/>
</dbReference>
<dbReference type="Pfam" id="PF13560">
    <property type="entry name" value="HTH_31"/>
    <property type="match status" value="1"/>
</dbReference>